<dbReference type="RefSeq" id="WP_106256995.1">
    <property type="nucleotide sequence ID" value="NZ_CAWNSW010000092.1"/>
</dbReference>
<dbReference type="AlphaFoldDB" id="A0A2T1E5M5"/>
<dbReference type="Gene3D" id="2.30.180.10">
    <property type="entry name" value="FAS1 domain"/>
    <property type="match status" value="1"/>
</dbReference>
<dbReference type="SMART" id="SM00554">
    <property type="entry name" value="FAS1"/>
    <property type="match status" value="1"/>
</dbReference>
<dbReference type="PANTHER" id="PTHR10900:SF77">
    <property type="entry name" value="FI19380P1"/>
    <property type="match status" value="1"/>
</dbReference>
<evidence type="ECO:0000313" key="3">
    <source>
        <dbReference type="Proteomes" id="UP000239576"/>
    </source>
</evidence>
<keyword evidence="3" id="KW-1185">Reference proteome</keyword>
<reference evidence="3" key="1">
    <citation type="submission" date="2018-02" db="EMBL/GenBank/DDBJ databases">
        <authorList>
            <person name="Moore K."/>
            <person name="Momper L."/>
        </authorList>
    </citation>
    <scope>NUCLEOTIDE SEQUENCE [LARGE SCALE GENOMIC DNA]</scope>
    <source>
        <strain evidence="3">ULC18</strain>
    </source>
</reference>
<dbReference type="Pfam" id="PF02469">
    <property type="entry name" value="Fasciclin"/>
    <property type="match status" value="1"/>
</dbReference>
<dbReference type="FunFam" id="2.30.180.10:FF:000032">
    <property type="entry name" value="Fasciclin domain-containing protein, putative"/>
    <property type="match status" value="1"/>
</dbReference>
<dbReference type="SUPFAM" id="SSF82153">
    <property type="entry name" value="FAS1 domain"/>
    <property type="match status" value="1"/>
</dbReference>
<feature type="domain" description="FAS1" evidence="1">
    <location>
        <begin position="1"/>
        <end position="131"/>
    </location>
</feature>
<gene>
    <name evidence="2" type="ORF">C7B82_14470</name>
</gene>
<dbReference type="InterPro" id="IPR036378">
    <property type="entry name" value="FAS1_dom_sf"/>
</dbReference>
<dbReference type="InterPro" id="IPR000782">
    <property type="entry name" value="FAS1_domain"/>
</dbReference>
<organism evidence="2 3">
    <name type="scientific">Stenomitos frigidus ULC18</name>
    <dbReference type="NCBI Taxonomy" id="2107698"/>
    <lineage>
        <taxon>Bacteria</taxon>
        <taxon>Bacillati</taxon>
        <taxon>Cyanobacteriota</taxon>
        <taxon>Cyanophyceae</taxon>
        <taxon>Leptolyngbyales</taxon>
        <taxon>Leptolyngbyaceae</taxon>
        <taxon>Stenomitos</taxon>
    </lineage>
</organism>
<dbReference type="OrthoDB" id="9800666at2"/>
<dbReference type="GO" id="GO:0005615">
    <property type="term" value="C:extracellular space"/>
    <property type="evidence" value="ECO:0007669"/>
    <property type="project" value="TreeGrafter"/>
</dbReference>
<dbReference type="InterPro" id="IPR050904">
    <property type="entry name" value="Adhesion/Biosynth-related"/>
</dbReference>
<proteinExistence type="predicted"/>
<comment type="caution">
    <text evidence="2">The sequence shown here is derived from an EMBL/GenBank/DDBJ whole genome shotgun (WGS) entry which is preliminary data.</text>
</comment>
<dbReference type="Proteomes" id="UP000239576">
    <property type="component" value="Unassembled WGS sequence"/>
</dbReference>
<dbReference type="PANTHER" id="PTHR10900">
    <property type="entry name" value="PERIOSTIN-RELATED"/>
    <property type="match status" value="1"/>
</dbReference>
<evidence type="ECO:0000259" key="1">
    <source>
        <dbReference type="PROSITE" id="PS50213"/>
    </source>
</evidence>
<reference evidence="2 3" key="2">
    <citation type="submission" date="2018-03" db="EMBL/GenBank/DDBJ databases">
        <title>The ancient ancestry and fast evolution of plastids.</title>
        <authorList>
            <person name="Moore K.R."/>
            <person name="Magnabosco C."/>
            <person name="Momper L."/>
            <person name="Gold D.A."/>
            <person name="Bosak T."/>
            <person name="Fournier G.P."/>
        </authorList>
    </citation>
    <scope>NUCLEOTIDE SEQUENCE [LARGE SCALE GENOMIC DNA]</scope>
    <source>
        <strain evidence="2 3">ULC18</strain>
    </source>
</reference>
<sequence>MANLVKTAASAGNFKTLLTAIDAAGLTAFLESEGPMTVLAPTDEAFATLPEGTLDELLQDHAKLKRIVMYHILSGDARSDDLAQIEEAPTEEGSILAINHSNGSIKVNDATVVKMDILTDNGVIHVIDRVLIPAILAGHS</sequence>
<dbReference type="EMBL" id="PVWK01000083">
    <property type="protein sequence ID" value="PSB28053.1"/>
    <property type="molecule type" value="Genomic_DNA"/>
</dbReference>
<name>A0A2T1E5M5_9CYAN</name>
<evidence type="ECO:0000313" key="2">
    <source>
        <dbReference type="EMBL" id="PSB28053.1"/>
    </source>
</evidence>
<protein>
    <submittedName>
        <fullName evidence="2">Fasciclin</fullName>
    </submittedName>
</protein>
<accession>A0A2T1E5M5</accession>
<dbReference type="PROSITE" id="PS50213">
    <property type="entry name" value="FAS1"/>
    <property type="match status" value="1"/>
</dbReference>